<dbReference type="GO" id="GO:0008270">
    <property type="term" value="F:zinc ion binding"/>
    <property type="evidence" value="ECO:0007669"/>
    <property type="project" value="UniProtKB-UniRule"/>
</dbReference>
<keyword evidence="1 7" id="KW-0678">Repressor</keyword>
<evidence type="ECO:0000256" key="1">
    <source>
        <dbReference type="ARBA" id="ARBA00022491"/>
    </source>
</evidence>
<keyword evidence="7" id="KW-0863">Zinc-finger</keyword>
<dbReference type="PANTHER" id="PTHR30455:SF2">
    <property type="entry name" value="TRANSCRIPTIONAL REPRESSOR NRDR"/>
    <property type="match status" value="1"/>
</dbReference>
<dbReference type="Pfam" id="PF22811">
    <property type="entry name" value="Zn_ribbon_NrdR"/>
    <property type="match status" value="1"/>
</dbReference>
<dbReference type="STRING" id="1802500.A2801_04405"/>
<dbReference type="NCBIfam" id="TIGR00244">
    <property type="entry name" value="transcriptional regulator NrdR"/>
    <property type="match status" value="1"/>
</dbReference>
<proteinExistence type="inferred from homology"/>
<keyword evidence="6 7" id="KW-0804">Transcription</keyword>
<evidence type="ECO:0000259" key="8">
    <source>
        <dbReference type="PROSITE" id="PS51161"/>
    </source>
</evidence>
<keyword evidence="3 7" id="KW-0067">ATP-binding</keyword>
<gene>
    <name evidence="7" type="primary">nrdR</name>
    <name evidence="9" type="ORF">A2801_04405</name>
</gene>
<sequence>MKCPFCNSLKTHVLESRAVDGGTSIRRRRLCESCNKRFTTYEAIKGPALWVIKKDGRREPFDREKLRKGLLRATQKRPIAIDCVSKIVAEVEQEMMSAEMAEVPSTSIGTAVMDRLKEIDKVAWLRFASVYFEFGELRDFEKAITKTTKYNGKK</sequence>
<evidence type="ECO:0000256" key="2">
    <source>
        <dbReference type="ARBA" id="ARBA00022741"/>
    </source>
</evidence>
<evidence type="ECO:0000256" key="5">
    <source>
        <dbReference type="ARBA" id="ARBA00023125"/>
    </source>
</evidence>
<dbReference type="GO" id="GO:0045892">
    <property type="term" value="P:negative regulation of DNA-templated transcription"/>
    <property type="evidence" value="ECO:0007669"/>
    <property type="project" value="UniProtKB-UniRule"/>
</dbReference>
<dbReference type="PROSITE" id="PS51161">
    <property type="entry name" value="ATP_CONE"/>
    <property type="match status" value="1"/>
</dbReference>
<evidence type="ECO:0000313" key="9">
    <source>
        <dbReference type="EMBL" id="OGM28238.1"/>
    </source>
</evidence>
<keyword evidence="4 7" id="KW-0805">Transcription regulation</keyword>
<dbReference type="InterPro" id="IPR005144">
    <property type="entry name" value="ATP-cone_dom"/>
</dbReference>
<dbReference type="GO" id="GO:0003677">
    <property type="term" value="F:DNA binding"/>
    <property type="evidence" value="ECO:0007669"/>
    <property type="project" value="UniProtKB-KW"/>
</dbReference>
<evidence type="ECO:0000256" key="6">
    <source>
        <dbReference type="ARBA" id="ARBA00023163"/>
    </source>
</evidence>
<dbReference type="Proteomes" id="UP000177263">
    <property type="component" value="Unassembled WGS sequence"/>
</dbReference>
<feature type="domain" description="ATP-cone" evidence="8">
    <location>
        <begin position="49"/>
        <end position="139"/>
    </location>
</feature>
<keyword evidence="7" id="KW-0862">Zinc</keyword>
<accession>A0A1F7YNR2</accession>
<keyword evidence="2 7" id="KW-0547">Nucleotide-binding</keyword>
<dbReference type="InterPro" id="IPR003796">
    <property type="entry name" value="RNR_NrdR-like"/>
</dbReference>
<feature type="zinc finger region" evidence="7">
    <location>
        <begin position="3"/>
        <end position="34"/>
    </location>
</feature>
<dbReference type="GO" id="GO:0005524">
    <property type="term" value="F:ATP binding"/>
    <property type="evidence" value="ECO:0007669"/>
    <property type="project" value="UniProtKB-UniRule"/>
</dbReference>
<evidence type="ECO:0000256" key="7">
    <source>
        <dbReference type="HAMAP-Rule" id="MF_00440"/>
    </source>
</evidence>
<reference evidence="9 10" key="1">
    <citation type="journal article" date="2016" name="Nat. Commun.">
        <title>Thousands of microbial genomes shed light on interconnected biogeochemical processes in an aquifer system.</title>
        <authorList>
            <person name="Anantharaman K."/>
            <person name="Brown C.T."/>
            <person name="Hug L.A."/>
            <person name="Sharon I."/>
            <person name="Castelle C.J."/>
            <person name="Probst A.J."/>
            <person name="Thomas B.C."/>
            <person name="Singh A."/>
            <person name="Wilkins M.J."/>
            <person name="Karaoz U."/>
            <person name="Brodie E.L."/>
            <person name="Williams K.H."/>
            <person name="Hubbard S.S."/>
            <person name="Banfield J.F."/>
        </authorList>
    </citation>
    <scope>NUCLEOTIDE SEQUENCE [LARGE SCALE GENOMIC DNA]</scope>
</reference>
<dbReference type="Pfam" id="PF03477">
    <property type="entry name" value="ATP-cone"/>
    <property type="match status" value="1"/>
</dbReference>
<keyword evidence="7" id="KW-0479">Metal-binding</keyword>
<dbReference type="PANTHER" id="PTHR30455">
    <property type="entry name" value="TRANSCRIPTIONAL REPRESSOR NRDR"/>
    <property type="match status" value="1"/>
</dbReference>
<dbReference type="AlphaFoldDB" id="A0A1F7YNR2"/>
<evidence type="ECO:0000313" key="10">
    <source>
        <dbReference type="Proteomes" id="UP000177263"/>
    </source>
</evidence>
<protein>
    <recommendedName>
        <fullName evidence="7">Transcriptional repressor NrdR</fullName>
    </recommendedName>
</protein>
<comment type="caution">
    <text evidence="9">The sequence shown here is derived from an EMBL/GenBank/DDBJ whole genome shotgun (WGS) entry which is preliminary data.</text>
</comment>
<dbReference type="EMBL" id="MGGM01000033">
    <property type="protein sequence ID" value="OGM28238.1"/>
    <property type="molecule type" value="Genomic_DNA"/>
</dbReference>
<comment type="function">
    <text evidence="7">Negatively regulates transcription of bacterial ribonucleotide reductase nrd genes and operons by binding to NrdR-boxes.</text>
</comment>
<keyword evidence="5 7" id="KW-0238">DNA-binding</keyword>
<organism evidence="9 10">
    <name type="scientific">Candidatus Woesebacteria bacterium RIFCSPHIGHO2_01_FULL_41_10</name>
    <dbReference type="NCBI Taxonomy" id="1802500"/>
    <lineage>
        <taxon>Bacteria</taxon>
        <taxon>Candidatus Woeseibacteriota</taxon>
    </lineage>
</organism>
<dbReference type="HAMAP" id="MF_00440">
    <property type="entry name" value="NrdR"/>
    <property type="match status" value="1"/>
</dbReference>
<evidence type="ECO:0000256" key="4">
    <source>
        <dbReference type="ARBA" id="ARBA00023015"/>
    </source>
</evidence>
<evidence type="ECO:0000256" key="3">
    <source>
        <dbReference type="ARBA" id="ARBA00022840"/>
    </source>
</evidence>
<comment type="cofactor">
    <cofactor evidence="7">
        <name>Zn(2+)</name>
        <dbReference type="ChEBI" id="CHEBI:29105"/>
    </cofactor>
    <text evidence="7">Binds 1 zinc ion.</text>
</comment>
<name>A0A1F7YNR2_9BACT</name>
<dbReference type="InterPro" id="IPR055173">
    <property type="entry name" value="NrdR-like_N"/>
</dbReference>
<comment type="similarity">
    <text evidence="7">Belongs to the NrdR family.</text>
</comment>